<dbReference type="InParanoid" id="A8N481"/>
<feature type="compositionally biased region" description="Polar residues" evidence="1">
    <location>
        <begin position="1"/>
        <end position="14"/>
    </location>
</feature>
<dbReference type="VEuPathDB" id="FungiDB:CC1G_11412"/>
<evidence type="ECO:0000313" key="2">
    <source>
        <dbReference type="EMBL" id="EAU92127.1"/>
    </source>
</evidence>
<dbReference type="GeneID" id="6006109"/>
<feature type="region of interest" description="Disordered" evidence="1">
    <location>
        <begin position="63"/>
        <end position="94"/>
    </location>
</feature>
<keyword evidence="3" id="KW-1185">Reference proteome</keyword>
<reference evidence="2 3" key="1">
    <citation type="journal article" date="2010" name="Proc. Natl. Acad. Sci. U.S.A.">
        <title>Insights into evolution of multicellular fungi from the assembled chromosomes of the mushroom Coprinopsis cinerea (Coprinus cinereus).</title>
        <authorList>
            <person name="Stajich J.E."/>
            <person name="Wilke S.K."/>
            <person name="Ahren D."/>
            <person name="Au C.H."/>
            <person name="Birren B.W."/>
            <person name="Borodovsky M."/>
            <person name="Burns C."/>
            <person name="Canback B."/>
            <person name="Casselton L.A."/>
            <person name="Cheng C.K."/>
            <person name="Deng J."/>
            <person name="Dietrich F.S."/>
            <person name="Fargo D.C."/>
            <person name="Farman M.L."/>
            <person name="Gathman A.C."/>
            <person name="Goldberg J."/>
            <person name="Guigo R."/>
            <person name="Hoegger P.J."/>
            <person name="Hooker J.B."/>
            <person name="Huggins A."/>
            <person name="James T.Y."/>
            <person name="Kamada T."/>
            <person name="Kilaru S."/>
            <person name="Kodira C."/>
            <person name="Kues U."/>
            <person name="Kupfer D."/>
            <person name="Kwan H.S."/>
            <person name="Lomsadze A."/>
            <person name="Li W."/>
            <person name="Lilly W.W."/>
            <person name="Ma L.J."/>
            <person name="Mackey A.J."/>
            <person name="Manning G."/>
            <person name="Martin F."/>
            <person name="Muraguchi H."/>
            <person name="Natvig D.O."/>
            <person name="Palmerini H."/>
            <person name="Ramesh M.A."/>
            <person name="Rehmeyer C.J."/>
            <person name="Roe B.A."/>
            <person name="Shenoy N."/>
            <person name="Stanke M."/>
            <person name="Ter-Hovhannisyan V."/>
            <person name="Tunlid A."/>
            <person name="Velagapudi R."/>
            <person name="Vision T.J."/>
            <person name="Zeng Q."/>
            <person name="Zolan M.E."/>
            <person name="Pukkila P.J."/>
        </authorList>
    </citation>
    <scope>NUCLEOTIDE SEQUENCE [LARGE SCALE GENOMIC DNA]</scope>
    <source>
        <strain evidence="3">Okayama-7 / 130 / ATCC MYA-4618 / FGSC 9003</strain>
    </source>
</reference>
<evidence type="ECO:0000313" key="3">
    <source>
        <dbReference type="Proteomes" id="UP000001861"/>
    </source>
</evidence>
<dbReference type="Proteomes" id="UP000001861">
    <property type="component" value="Unassembled WGS sequence"/>
</dbReference>
<dbReference type="KEGG" id="cci:CC1G_11412"/>
<comment type="caution">
    <text evidence="2">The sequence shown here is derived from an EMBL/GenBank/DDBJ whole genome shotgun (WGS) entry which is preliminary data.</text>
</comment>
<sequence>MSDRPQTSWGPATQSREKRADDVEFALEVGSGLLQEVRRLQTLLVKRDQEMLDMKEEIERLRRSRSGHVQVQSETVHLESVHATRTEEDPTPVEDVPLCLVPEELVRSSTSDRPIEGYIIFDCPPPPSHDRVPPVETVNHGLSDEEKHFCEFFGVKPEQATINIVNSGNTTTTTIQGSFNDHSYNVTTTITSELSTELEDTLLTSLPGHYPDAVFQAGRGDRGPEVVIWLLLLLFACFLLTI</sequence>
<dbReference type="AlphaFoldDB" id="A8N481"/>
<organism evidence="2 3">
    <name type="scientific">Coprinopsis cinerea (strain Okayama-7 / 130 / ATCC MYA-4618 / FGSC 9003)</name>
    <name type="common">Inky cap fungus</name>
    <name type="synonym">Hormographiella aspergillata</name>
    <dbReference type="NCBI Taxonomy" id="240176"/>
    <lineage>
        <taxon>Eukaryota</taxon>
        <taxon>Fungi</taxon>
        <taxon>Dikarya</taxon>
        <taxon>Basidiomycota</taxon>
        <taxon>Agaricomycotina</taxon>
        <taxon>Agaricomycetes</taxon>
        <taxon>Agaricomycetidae</taxon>
        <taxon>Agaricales</taxon>
        <taxon>Agaricineae</taxon>
        <taxon>Psathyrellaceae</taxon>
        <taxon>Coprinopsis</taxon>
    </lineage>
</organism>
<dbReference type="RefSeq" id="XP_001829676.1">
    <property type="nucleotide sequence ID" value="XM_001829624.1"/>
</dbReference>
<name>A8N481_COPC7</name>
<evidence type="ECO:0000256" key="1">
    <source>
        <dbReference type="SAM" id="MobiDB-lite"/>
    </source>
</evidence>
<protein>
    <submittedName>
        <fullName evidence="2">Uncharacterized protein</fullName>
    </submittedName>
</protein>
<dbReference type="OrthoDB" id="2149224at2759"/>
<dbReference type="STRING" id="240176.A8N481"/>
<dbReference type="EMBL" id="AACS02000001">
    <property type="protein sequence ID" value="EAU92127.1"/>
    <property type="molecule type" value="Genomic_DNA"/>
</dbReference>
<feature type="region of interest" description="Disordered" evidence="1">
    <location>
        <begin position="1"/>
        <end position="21"/>
    </location>
</feature>
<accession>A8N481</accession>
<gene>
    <name evidence="2" type="ORF">CC1G_11412</name>
</gene>
<feature type="compositionally biased region" description="Basic and acidic residues" evidence="1">
    <location>
        <begin position="76"/>
        <end position="88"/>
    </location>
</feature>
<proteinExistence type="predicted"/>